<dbReference type="eggNOG" id="ENOG502RZIS">
    <property type="taxonomic scope" value="Eukaryota"/>
</dbReference>
<dbReference type="Proteomes" id="UP000030689">
    <property type="component" value="Unassembled WGS sequence"/>
</dbReference>
<sequence>MVVAHGLPTYYALDSVQVQSSRGFIYLILFKSFDKKREKEYCLMALASILLKRPVLWLSLLAPPLLHIFGLRFLHLLITSTALFISSLFFPILLPHSSIQSTKQEEEQYQDQDYVAAEDITGKSEDYLGLTNKEDEDGTIPDEESLFELSLPSGHYVGHHHTSNKNNLYIHKKVQDFKLFDLFNDFIEEDNLIEIDISIGCIKYSRFEIKA</sequence>
<keyword evidence="1" id="KW-0812">Transmembrane</keyword>
<reference evidence="2 3" key="1">
    <citation type="journal article" date="2013" name="Front. Plant Sci.">
        <title>The Reference Genome of the Halophytic Plant Eutrema salsugineum.</title>
        <authorList>
            <person name="Yang R."/>
            <person name="Jarvis D.E."/>
            <person name="Chen H."/>
            <person name="Beilstein M.A."/>
            <person name="Grimwood J."/>
            <person name="Jenkins J."/>
            <person name="Shu S."/>
            <person name="Prochnik S."/>
            <person name="Xin M."/>
            <person name="Ma C."/>
            <person name="Schmutz J."/>
            <person name="Wing R.A."/>
            <person name="Mitchell-Olds T."/>
            <person name="Schumaker K.S."/>
            <person name="Wang X."/>
        </authorList>
    </citation>
    <scope>NUCLEOTIDE SEQUENCE [LARGE SCALE GENOMIC DNA]</scope>
</reference>
<gene>
    <name evidence="2" type="ORF">EUTSA_v10002998mg</name>
</gene>
<keyword evidence="3" id="KW-1185">Reference proteome</keyword>
<feature type="transmembrane region" description="Helical" evidence="1">
    <location>
        <begin position="41"/>
        <end position="61"/>
    </location>
</feature>
<protein>
    <submittedName>
        <fullName evidence="2">Uncharacterized protein</fullName>
    </submittedName>
</protein>
<feature type="transmembrane region" description="Helical" evidence="1">
    <location>
        <begin position="73"/>
        <end position="94"/>
    </location>
</feature>
<dbReference type="EMBL" id="KI517609">
    <property type="protein sequence ID" value="ESQ37007.1"/>
    <property type="molecule type" value="Genomic_DNA"/>
</dbReference>
<keyword evidence="1" id="KW-1133">Transmembrane helix</keyword>
<dbReference type="Gramene" id="ESQ37007">
    <property type="protein sequence ID" value="ESQ37007"/>
    <property type="gene ID" value="EUTSA_v10002998mg"/>
</dbReference>
<organism evidence="2 3">
    <name type="scientific">Eutrema salsugineum</name>
    <name type="common">Saltwater cress</name>
    <name type="synonym">Sisymbrium salsugineum</name>
    <dbReference type="NCBI Taxonomy" id="72664"/>
    <lineage>
        <taxon>Eukaryota</taxon>
        <taxon>Viridiplantae</taxon>
        <taxon>Streptophyta</taxon>
        <taxon>Embryophyta</taxon>
        <taxon>Tracheophyta</taxon>
        <taxon>Spermatophyta</taxon>
        <taxon>Magnoliopsida</taxon>
        <taxon>eudicotyledons</taxon>
        <taxon>Gunneridae</taxon>
        <taxon>Pentapetalae</taxon>
        <taxon>rosids</taxon>
        <taxon>malvids</taxon>
        <taxon>Brassicales</taxon>
        <taxon>Brassicaceae</taxon>
        <taxon>Eutremeae</taxon>
        <taxon>Eutrema</taxon>
    </lineage>
</organism>
<dbReference type="AlphaFoldDB" id="V4L411"/>
<dbReference type="PANTHER" id="PTHR35708:SF6">
    <property type="entry name" value="BNAA07G04560D PROTEIN"/>
    <property type="match status" value="1"/>
</dbReference>
<accession>V4L411</accession>
<keyword evidence="1" id="KW-0472">Membrane</keyword>
<evidence type="ECO:0000313" key="3">
    <source>
        <dbReference type="Proteomes" id="UP000030689"/>
    </source>
</evidence>
<dbReference type="KEGG" id="eus:EUTSA_v10002998mg"/>
<dbReference type="OMA" id="KIEEEYC"/>
<dbReference type="PANTHER" id="PTHR35708">
    <property type="entry name" value="GB|AAD25831.1"/>
    <property type="match status" value="1"/>
</dbReference>
<name>V4L411_EUTSA</name>
<proteinExistence type="predicted"/>
<evidence type="ECO:0000313" key="2">
    <source>
        <dbReference type="EMBL" id="ESQ37007.1"/>
    </source>
</evidence>
<evidence type="ECO:0000256" key="1">
    <source>
        <dbReference type="SAM" id="Phobius"/>
    </source>
</evidence>